<evidence type="ECO:0000313" key="5">
    <source>
        <dbReference type="EMBL" id="MBT2920507.1"/>
    </source>
</evidence>
<reference evidence="5 6" key="1">
    <citation type="journal article" date="2017" name="J. Fish Dis.">
        <title>Comparative assessment of Vibrio virulence in marine fish larvae.</title>
        <authorList>
            <person name="Ronneseth A."/>
            <person name="Castillo D."/>
            <person name="D'Alvise P."/>
            <person name="Tonnesen O."/>
            <person name="Haugland G."/>
            <person name="Grotkjaer T."/>
            <person name="Engell-Sorensen K."/>
            <person name="Norremark L."/>
            <person name="Bergh O."/>
            <person name="Wergeland H.I."/>
            <person name="Gram L."/>
        </authorList>
    </citation>
    <scope>NUCLEOTIDE SEQUENCE [LARGE SCALE GENOMIC DNA]</scope>
    <source>
        <strain evidence="5 6">90-11-286</strain>
    </source>
</reference>
<dbReference type="STRING" id="55601.AA407_11055"/>
<dbReference type="Pfam" id="PF14467">
    <property type="entry name" value="DUF4426"/>
    <property type="match status" value="1"/>
</dbReference>
<dbReference type="AlphaFoldDB" id="A0A191W1B7"/>
<reference evidence="5" key="4">
    <citation type="submission" date="2021-05" db="EMBL/GenBank/DDBJ databases">
        <authorList>
            <person name="Kalatzis P.G."/>
            <person name="Castillo D."/>
            <person name="D'Alvise P."/>
            <person name="Middelboe M."/>
            <person name="Gram L."/>
        </authorList>
    </citation>
    <scope>NUCLEOTIDE SEQUENCE</scope>
    <source>
        <strain evidence="5">90-11-286</strain>
    </source>
</reference>
<evidence type="ECO:0000256" key="1">
    <source>
        <dbReference type="SAM" id="SignalP"/>
    </source>
</evidence>
<dbReference type="GeneID" id="83861097"/>
<evidence type="ECO:0000313" key="6">
    <source>
        <dbReference type="Proteomes" id="UP000078309"/>
    </source>
</evidence>
<evidence type="ECO:0000313" key="3">
    <source>
        <dbReference type="EMBL" id="AZS25272.1"/>
    </source>
</evidence>
<dbReference type="Proteomes" id="UP000722957">
    <property type="component" value="Unassembled WGS sequence"/>
</dbReference>
<dbReference type="OrthoDB" id="8563353at2"/>
<organism evidence="5 6">
    <name type="scientific">Vibrio anguillarum</name>
    <name type="common">Listonella anguillarum</name>
    <dbReference type="NCBI Taxonomy" id="55601"/>
    <lineage>
        <taxon>Bacteria</taxon>
        <taxon>Pseudomonadati</taxon>
        <taxon>Pseudomonadota</taxon>
        <taxon>Gammaproteobacteria</taxon>
        <taxon>Vibrionales</taxon>
        <taxon>Vibrionaceae</taxon>
        <taxon>Vibrio</taxon>
    </lineage>
</organism>
<dbReference type="KEGG" id="vau:VANGNB10_cI0331c"/>
<evidence type="ECO:0000313" key="7">
    <source>
        <dbReference type="Proteomes" id="UP000256923"/>
    </source>
</evidence>
<evidence type="ECO:0000313" key="8">
    <source>
        <dbReference type="Proteomes" id="UP000722957"/>
    </source>
</evidence>
<dbReference type="EMBL" id="JAHGUI010000100">
    <property type="protein sequence ID" value="MBT2920507.1"/>
    <property type="molecule type" value="Genomic_DNA"/>
</dbReference>
<feature type="signal peptide" evidence="1">
    <location>
        <begin position="1"/>
        <end position="19"/>
    </location>
</feature>
<dbReference type="Proteomes" id="UP000078309">
    <property type="component" value="Unassembled WGS sequence"/>
</dbReference>
<sequence length="143" mass="16212">MRKWMIAFVIAFISLPTLAEQFQTIKNVEVHYSAFNSTFLTPQVARSYQLKRNGYSAILNISVLDNSALGKPAMEATLKGNAKNLIGQVRELEFKQFKEGNAIYYLAEFPITNEENLSFDIEVDAGLKGTGKLKFTQKFYVEE</sequence>
<accession>A0A191W1B7</accession>
<name>A0A191W1B7_VIBAN</name>
<protein>
    <submittedName>
        <fullName evidence="5">DUF4426 domain-containing protein</fullName>
    </submittedName>
</protein>
<gene>
    <name evidence="3" type="ORF">DYL72_09770</name>
    <name evidence="4" type="ORF">EAY07_12530</name>
    <name evidence="5" type="ORF">PL14_17700</name>
</gene>
<dbReference type="OMA" id="VHYSAFT"/>
<dbReference type="InterPro" id="IPR025218">
    <property type="entry name" value="DUF4426"/>
</dbReference>
<reference evidence="4 8" key="3">
    <citation type="journal article" date="2021" name="PeerJ">
        <title>Analysis of 44 Vibrio anguillarum genomes reveals high genetic diversity.</title>
        <authorList>
            <person name="Hansen M.J."/>
            <person name="Dalsgaard I."/>
        </authorList>
    </citation>
    <scope>NUCLEOTIDE SEQUENCE [LARGE SCALE GENOMIC DNA]</scope>
    <source>
        <strain evidence="4 8">17-16730-2A</strain>
    </source>
</reference>
<dbReference type="Proteomes" id="UP000256923">
    <property type="component" value="Chromosome 1"/>
</dbReference>
<dbReference type="Gene3D" id="2.60.40.3340">
    <property type="entry name" value="Domain of unknown function DUF4426"/>
    <property type="match status" value="1"/>
</dbReference>
<evidence type="ECO:0000259" key="2">
    <source>
        <dbReference type="Pfam" id="PF14467"/>
    </source>
</evidence>
<dbReference type="EMBL" id="CP034672">
    <property type="protein sequence ID" value="AZS25272.1"/>
    <property type="molecule type" value="Genomic_DNA"/>
</dbReference>
<keyword evidence="1" id="KW-0732">Signal</keyword>
<reference evidence="3 7" key="2">
    <citation type="submission" date="2018-12" db="EMBL/GenBank/DDBJ databases">
        <title>Characterization and Draft Genome of Vibrio anguillarum J360 Marine Pathogen Isolated from an Outbreak in Lumpfish (Cyclopterus lumpus).</title>
        <authorList>
            <person name="Vasquez J.I."/>
            <person name="Cao T."/>
            <person name="Chakraborty S."/>
            <person name="Gnanagobal H."/>
            <person name="Wescot J."/>
            <person name="Boyce D."/>
            <person name="Santander J."/>
        </authorList>
    </citation>
    <scope>NUCLEOTIDE SEQUENCE [LARGE SCALE GENOMIC DNA]</scope>
    <source>
        <strain evidence="3 7">J360</strain>
    </source>
</reference>
<proteinExistence type="predicted"/>
<dbReference type="RefSeq" id="WP_013857823.1">
    <property type="nucleotide sequence ID" value="NZ_AJYT02000242.1"/>
</dbReference>
<feature type="domain" description="DUF4426" evidence="2">
    <location>
        <begin position="23"/>
        <end position="142"/>
    </location>
</feature>
<dbReference type="EMBL" id="RDOM01000031">
    <property type="protein sequence ID" value="MBF4272849.1"/>
    <property type="molecule type" value="Genomic_DNA"/>
</dbReference>
<feature type="chain" id="PRO_5015052684" evidence="1">
    <location>
        <begin position="20"/>
        <end position="143"/>
    </location>
</feature>
<evidence type="ECO:0000313" key="4">
    <source>
        <dbReference type="EMBL" id="MBF4272849.1"/>
    </source>
</evidence>